<gene>
    <name evidence="7 10" type="primary">flgK</name>
    <name evidence="10" type="ORF">HER31_07775</name>
</gene>
<evidence type="ECO:0000256" key="2">
    <source>
        <dbReference type="ARBA" id="ARBA00004613"/>
    </source>
</evidence>
<dbReference type="Pfam" id="PF06429">
    <property type="entry name" value="Flg_bbr_C"/>
    <property type="match status" value="1"/>
</dbReference>
<dbReference type="AlphaFoldDB" id="A0A6H1UCJ2"/>
<proteinExistence type="inferred from homology"/>
<feature type="domain" description="Flagellar basal-body/hook protein C-terminal" evidence="8">
    <location>
        <begin position="412"/>
        <end position="452"/>
    </location>
</feature>
<dbReference type="PANTHER" id="PTHR30033">
    <property type="entry name" value="FLAGELLAR HOOK-ASSOCIATED PROTEIN 1"/>
    <property type="match status" value="1"/>
</dbReference>
<dbReference type="Proteomes" id="UP000501602">
    <property type="component" value="Chromosome"/>
</dbReference>
<dbReference type="GO" id="GO:0044780">
    <property type="term" value="P:bacterial-type flagellum assembly"/>
    <property type="evidence" value="ECO:0007669"/>
    <property type="project" value="InterPro"/>
</dbReference>
<dbReference type="InterPro" id="IPR053927">
    <property type="entry name" value="FlgK_helical"/>
</dbReference>
<feature type="domain" description="Flagellar hook-associated protein FlgK helical" evidence="9">
    <location>
        <begin position="83"/>
        <end position="314"/>
    </location>
</feature>
<dbReference type="NCBIfam" id="TIGR02492">
    <property type="entry name" value="flgK_ends"/>
    <property type="match status" value="1"/>
</dbReference>
<keyword evidence="5 7" id="KW-0964">Secreted</keyword>
<evidence type="ECO:0000256" key="6">
    <source>
        <dbReference type="ARBA" id="ARBA00023143"/>
    </source>
</evidence>
<dbReference type="InterPro" id="IPR002371">
    <property type="entry name" value="FlgK"/>
</dbReference>
<keyword evidence="10" id="KW-0969">Cilium</keyword>
<comment type="subcellular location">
    <subcellularLocation>
        <location evidence="1 7">Bacterial flagellum</location>
    </subcellularLocation>
    <subcellularLocation>
        <location evidence="2 7">Secreted</location>
    </subcellularLocation>
</comment>
<dbReference type="KEGG" id="fes:HER31_07775"/>
<evidence type="ECO:0000313" key="11">
    <source>
        <dbReference type="Proteomes" id="UP000501602"/>
    </source>
</evidence>
<dbReference type="GO" id="GO:0005576">
    <property type="term" value="C:extracellular region"/>
    <property type="evidence" value="ECO:0007669"/>
    <property type="project" value="UniProtKB-SubCell"/>
</dbReference>
<evidence type="ECO:0000256" key="4">
    <source>
        <dbReference type="ARBA" id="ARBA00016244"/>
    </source>
</evidence>
<evidence type="ECO:0000256" key="3">
    <source>
        <dbReference type="ARBA" id="ARBA00009677"/>
    </source>
</evidence>
<name>A0A6H1UCJ2_9GAMM</name>
<evidence type="ECO:0000259" key="9">
    <source>
        <dbReference type="Pfam" id="PF22638"/>
    </source>
</evidence>
<dbReference type="PRINTS" id="PR01005">
    <property type="entry name" value="FLGHOOKAP1"/>
</dbReference>
<evidence type="ECO:0000313" key="10">
    <source>
        <dbReference type="EMBL" id="QIZ76781.1"/>
    </source>
</evidence>
<evidence type="ECO:0000256" key="1">
    <source>
        <dbReference type="ARBA" id="ARBA00004365"/>
    </source>
</evidence>
<dbReference type="GO" id="GO:0005198">
    <property type="term" value="F:structural molecule activity"/>
    <property type="evidence" value="ECO:0007669"/>
    <property type="project" value="UniProtKB-UniRule"/>
</dbReference>
<sequence>MSNITNIAKSGIYASQAALATTSMNIANASVAGYSRQDTVLATDMGGAVYVDSTRRISEQYLVTSIWDSTSAATYYDTQSSYLGQLENIFASDGNSIASGLDMLFAALNAAMVNPDDNATRQAVISELSNMGLRFNNINDSLQQQRDLVTSEMESTVIEINGLISNIAEINAMMSDYSDPSEIPSSLLDQRDNAIADLSNLVDVSVTNNADGTVNVALQNGQPLVVGSTAATLGVEADPLDPSKSQLTLDFNGNDFPLSTDVGGSLGALIDYHDNELNQAEAFIDELAMTFADAFNEVQVAGYDQNGNPGQPMFSYDPTDPAGTLKLVDDFSSDMLAFSGSATGGSGDNTNLQAMVDLSSQEFHFDSLGGIDSTLSDAYVSQIGTIASATRQAELDAQAAEQAQMHAKNEWVSVSGVNLDEEAVNLIAYQQAYQANAKVLSTADQLFTTILNAF</sequence>
<dbReference type="SUPFAM" id="SSF64518">
    <property type="entry name" value="Phase 1 flagellin"/>
    <property type="match status" value="1"/>
</dbReference>
<dbReference type="EMBL" id="CP051180">
    <property type="protein sequence ID" value="QIZ76781.1"/>
    <property type="molecule type" value="Genomic_DNA"/>
</dbReference>
<keyword evidence="11" id="KW-1185">Reference proteome</keyword>
<keyword evidence="10" id="KW-0966">Cell projection</keyword>
<evidence type="ECO:0000256" key="5">
    <source>
        <dbReference type="ARBA" id="ARBA00022525"/>
    </source>
</evidence>
<dbReference type="InterPro" id="IPR010930">
    <property type="entry name" value="Flg_bb/hook_C_dom"/>
</dbReference>
<evidence type="ECO:0000259" key="8">
    <source>
        <dbReference type="Pfam" id="PF06429"/>
    </source>
</evidence>
<protein>
    <recommendedName>
        <fullName evidence="4 7">Flagellar hook-associated protein 1</fullName>
        <shortName evidence="7">HAP1</shortName>
    </recommendedName>
</protein>
<dbReference type="GO" id="GO:0009424">
    <property type="term" value="C:bacterial-type flagellum hook"/>
    <property type="evidence" value="ECO:0007669"/>
    <property type="project" value="UniProtKB-UniRule"/>
</dbReference>
<keyword evidence="10" id="KW-0282">Flagellum</keyword>
<reference evidence="10 11" key="1">
    <citation type="submission" date="2020-04" db="EMBL/GenBank/DDBJ databases">
        <title>Ferrimonas sp. S7 isolated from sea water.</title>
        <authorList>
            <person name="Bae S.S."/>
            <person name="Baek K."/>
        </authorList>
    </citation>
    <scope>NUCLEOTIDE SEQUENCE [LARGE SCALE GENOMIC DNA]</scope>
    <source>
        <strain evidence="10 11">S7</strain>
    </source>
</reference>
<organism evidence="10 11">
    <name type="scientific">Ferrimonas lipolytica</name>
    <dbReference type="NCBI Taxonomy" id="2724191"/>
    <lineage>
        <taxon>Bacteria</taxon>
        <taxon>Pseudomonadati</taxon>
        <taxon>Pseudomonadota</taxon>
        <taxon>Gammaproteobacteria</taxon>
        <taxon>Alteromonadales</taxon>
        <taxon>Ferrimonadaceae</taxon>
        <taxon>Ferrimonas</taxon>
    </lineage>
</organism>
<dbReference type="Pfam" id="PF22638">
    <property type="entry name" value="FlgK_D1"/>
    <property type="match status" value="1"/>
</dbReference>
<keyword evidence="6 7" id="KW-0975">Bacterial flagellum</keyword>
<comment type="similarity">
    <text evidence="3 7">Belongs to the flagella basal body rod proteins family.</text>
</comment>
<dbReference type="RefSeq" id="WP_168660042.1">
    <property type="nucleotide sequence ID" value="NZ_CP051180.1"/>
</dbReference>
<dbReference type="PANTHER" id="PTHR30033:SF1">
    <property type="entry name" value="FLAGELLAR HOOK-ASSOCIATED PROTEIN 1"/>
    <property type="match status" value="1"/>
</dbReference>
<accession>A0A6H1UCJ2</accession>
<evidence type="ECO:0000256" key="7">
    <source>
        <dbReference type="RuleBase" id="RU362065"/>
    </source>
</evidence>